<dbReference type="EMBL" id="ML996705">
    <property type="protein sequence ID" value="KAF2396769.1"/>
    <property type="molecule type" value="Genomic_DNA"/>
</dbReference>
<gene>
    <name evidence="2" type="ORF">EJ06DRAFT_584782</name>
</gene>
<feature type="region of interest" description="Disordered" evidence="1">
    <location>
        <begin position="49"/>
        <end position="72"/>
    </location>
</feature>
<proteinExistence type="predicted"/>
<dbReference type="Proteomes" id="UP000799640">
    <property type="component" value="Unassembled WGS sequence"/>
</dbReference>
<accession>A0A6G1HLP3</accession>
<evidence type="ECO:0000313" key="2">
    <source>
        <dbReference type="EMBL" id="KAF2396769.1"/>
    </source>
</evidence>
<dbReference type="AlphaFoldDB" id="A0A6G1HLP3"/>
<keyword evidence="3" id="KW-1185">Reference proteome</keyword>
<evidence type="ECO:0000256" key="1">
    <source>
        <dbReference type="SAM" id="MobiDB-lite"/>
    </source>
</evidence>
<protein>
    <submittedName>
        <fullName evidence="2">Uncharacterized protein</fullName>
    </submittedName>
</protein>
<name>A0A6G1HLP3_9PEZI</name>
<evidence type="ECO:0000313" key="3">
    <source>
        <dbReference type="Proteomes" id="UP000799640"/>
    </source>
</evidence>
<organism evidence="2 3">
    <name type="scientific">Trichodelitschia bisporula</name>
    <dbReference type="NCBI Taxonomy" id="703511"/>
    <lineage>
        <taxon>Eukaryota</taxon>
        <taxon>Fungi</taxon>
        <taxon>Dikarya</taxon>
        <taxon>Ascomycota</taxon>
        <taxon>Pezizomycotina</taxon>
        <taxon>Dothideomycetes</taxon>
        <taxon>Dothideomycetes incertae sedis</taxon>
        <taxon>Phaeotrichales</taxon>
        <taxon>Phaeotrichaceae</taxon>
        <taxon>Trichodelitschia</taxon>
    </lineage>
</organism>
<dbReference type="OrthoDB" id="198787at2759"/>
<sequence length="290" mass="31111">MPSLPPIPAPLKKLFNTFPLTTYGSNLPPQRSIAAFGSDPLLFTWLDPASDTTSPTTTPSPTAPIISPAAERSDPGRIFDPRCLAVALLLRALGTDVRIVGANAHASAEGLPLLINGAAGAGMGEKDLPRGTVGREGLEKWARGLEGGEKEKGDDKEDEGIRALVEGPVRRLWLYTMFLDGNGRRKVGGRYFPLLKQEAVEELTLSTPVIDGPGILAEGKQALQAIDAWILGQAEWEERNFLQVTVEAYASLLLKGGGEGGKMVEHLEGLRRLVARVEVLRAEYGGKDGR</sequence>
<feature type="compositionally biased region" description="Low complexity" evidence="1">
    <location>
        <begin position="49"/>
        <end position="70"/>
    </location>
</feature>
<reference evidence="2" key="1">
    <citation type="journal article" date="2020" name="Stud. Mycol.">
        <title>101 Dothideomycetes genomes: a test case for predicting lifestyles and emergence of pathogens.</title>
        <authorList>
            <person name="Haridas S."/>
            <person name="Albert R."/>
            <person name="Binder M."/>
            <person name="Bloem J."/>
            <person name="Labutti K."/>
            <person name="Salamov A."/>
            <person name="Andreopoulos B."/>
            <person name="Baker S."/>
            <person name="Barry K."/>
            <person name="Bills G."/>
            <person name="Bluhm B."/>
            <person name="Cannon C."/>
            <person name="Castanera R."/>
            <person name="Culley D."/>
            <person name="Daum C."/>
            <person name="Ezra D."/>
            <person name="Gonzalez J."/>
            <person name="Henrissat B."/>
            <person name="Kuo A."/>
            <person name="Liang C."/>
            <person name="Lipzen A."/>
            <person name="Lutzoni F."/>
            <person name="Magnuson J."/>
            <person name="Mondo S."/>
            <person name="Nolan M."/>
            <person name="Ohm R."/>
            <person name="Pangilinan J."/>
            <person name="Park H.-J."/>
            <person name="Ramirez L."/>
            <person name="Alfaro M."/>
            <person name="Sun H."/>
            <person name="Tritt A."/>
            <person name="Yoshinaga Y."/>
            <person name="Zwiers L.-H."/>
            <person name="Turgeon B."/>
            <person name="Goodwin S."/>
            <person name="Spatafora J."/>
            <person name="Crous P."/>
            <person name="Grigoriev I."/>
        </authorList>
    </citation>
    <scope>NUCLEOTIDE SEQUENCE</scope>
    <source>
        <strain evidence="2">CBS 262.69</strain>
    </source>
</reference>